<keyword evidence="5 6" id="KW-0456">Lyase</keyword>
<dbReference type="EC" id="4.2.1.93" evidence="6"/>
<comment type="catalytic activity">
    <reaction evidence="6">
        <text>(6S)-NADPHX + ATP = ADP + phosphate + NADPH + H(+)</text>
        <dbReference type="Rhea" id="RHEA:32231"/>
        <dbReference type="ChEBI" id="CHEBI:15378"/>
        <dbReference type="ChEBI" id="CHEBI:30616"/>
        <dbReference type="ChEBI" id="CHEBI:43474"/>
        <dbReference type="ChEBI" id="CHEBI:57783"/>
        <dbReference type="ChEBI" id="CHEBI:64076"/>
        <dbReference type="ChEBI" id="CHEBI:456216"/>
        <dbReference type="EC" id="4.2.1.93"/>
    </reaction>
</comment>
<comment type="cofactor">
    <cofactor evidence="6">
        <name>Mg(2+)</name>
        <dbReference type="ChEBI" id="CHEBI:18420"/>
    </cofactor>
</comment>
<organism evidence="8 9">
    <name type="scientific">Cryptosporidium xiaoi</name>
    <dbReference type="NCBI Taxonomy" id="659607"/>
    <lineage>
        <taxon>Eukaryota</taxon>
        <taxon>Sar</taxon>
        <taxon>Alveolata</taxon>
        <taxon>Apicomplexa</taxon>
        <taxon>Conoidasida</taxon>
        <taxon>Coccidia</taxon>
        <taxon>Eucoccidiorida</taxon>
        <taxon>Eimeriorina</taxon>
        <taxon>Cryptosporidiidae</taxon>
        <taxon>Cryptosporidium</taxon>
    </lineage>
</organism>
<feature type="binding site" evidence="6">
    <location>
        <position position="163"/>
    </location>
    <ligand>
        <name>(6S)-NADPHX</name>
        <dbReference type="ChEBI" id="CHEBI:64076"/>
    </ligand>
</feature>
<dbReference type="GO" id="GO:0110051">
    <property type="term" value="P:metabolite repair"/>
    <property type="evidence" value="ECO:0007669"/>
    <property type="project" value="TreeGrafter"/>
</dbReference>
<dbReference type="GO" id="GO:0005524">
    <property type="term" value="F:ATP binding"/>
    <property type="evidence" value="ECO:0007669"/>
    <property type="project" value="UniProtKB-KW"/>
</dbReference>
<comment type="function">
    <text evidence="6">Catalyzes the dehydration of the S-form of NAD(P)HX at the expense of ATP, which is converted to ADP. Together with NAD(P)HX epimerase, which catalyzes the epimerization of the S- and R-forms, the enzyme allows the repair of both epimers of NAD(P)HX, a damaged form of NAD(P)H that is a result of enzymatic or heat-dependent hydration.</text>
</comment>
<evidence type="ECO:0000313" key="9">
    <source>
        <dbReference type="Proteomes" id="UP001311799"/>
    </source>
</evidence>
<dbReference type="HAMAP" id="MF_01965">
    <property type="entry name" value="NADHX_dehydratase"/>
    <property type="match status" value="1"/>
</dbReference>
<proteinExistence type="inferred from homology"/>
<dbReference type="AlphaFoldDB" id="A0AAV9XY59"/>
<dbReference type="PANTHER" id="PTHR12592:SF0">
    <property type="entry name" value="ATP-DEPENDENT (S)-NAD(P)H-HYDRATE DEHYDRATASE"/>
    <property type="match status" value="1"/>
</dbReference>
<comment type="catalytic activity">
    <reaction evidence="6">
        <text>(6S)-NADHX + ATP = ADP + phosphate + NADH + H(+)</text>
        <dbReference type="Rhea" id="RHEA:19017"/>
        <dbReference type="ChEBI" id="CHEBI:15378"/>
        <dbReference type="ChEBI" id="CHEBI:30616"/>
        <dbReference type="ChEBI" id="CHEBI:43474"/>
        <dbReference type="ChEBI" id="CHEBI:57945"/>
        <dbReference type="ChEBI" id="CHEBI:64074"/>
        <dbReference type="ChEBI" id="CHEBI:456216"/>
        <dbReference type="EC" id="4.2.1.93"/>
    </reaction>
</comment>
<feature type="domain" description="YjeF C-terminal" evidence="7">
    <location>
        <begin position="53"/>
        <end position="512"/>
    </location>
</feature>
<dbReference type="PROSITE" id="PS51383">
    <property type="entry name" value="YJEF_C_3"/>
    <property type="match status" value="1"/>
</dbReference>
<dbReference type="Pfam" id="PF01256">
    <property type="entry name" value="Carb_kinase"/>
    <property type="match status" value="2"/>
</dbReference>
<evidence type="ECO:0000256" key="4">
    <source>
        <dbReference type="ARBA" id="ARBA00023027"/>
    </source>
</evidence>
<gene>
    <name evidence="8" type="ORF">RS030_203053</name>
</gene>
<evidence type="ECO:0000313" key="8">
    <source>
        <dbReference type="EMBL" id="KAK6589518.1"/>
    </source>
</evidence>
<feature type="binding site" evidence="6">
    <location>
        <begin position="410"/>
        <end position="414"/>
    </location>
    <ligand>
        <name>ATP</name>
        <dbReference type="ChEBI" id="CHEBI:30616"/>
    </ligand>
</feature>
<keyword evidence="9" id="KW-1185">Reference proteome</keyword>
<keyword evidence="4 6" id="KW-0520">NAD</keyword>
<feature type="binding site" evidence="6">
    <location>
        <begin position="216"/>
        <end position="222"/>
    </location>
    <ligand>
        <name>(6S)-NADPHX</name>
        <dbReference type="ChEBI" id="CHEBI:64076"/>
    </ligand>
</feature>
<keyword evidence="2 6" id="KW-0067">ATP-binding</keyword>
<keyword evidence="6" id="KW-0597">Phosphoprotein</keyword>
<accession>A0AAV9XY59</accession>
<evidence type="ECO:0000256" key="2">
    <source>
        <dbReference type="ARBA" id="ARBA00022840"/>
    </source>
</evidence>
<dbReference type="SUPFAM" id="SSF53613">
    <property type="entry name" value="Ribokinase-like"/>
    <property type="match status" value="2"/>
</dbReference>
<dbReference type="GO" id="GO:0047453">
    <property type="term" value="F:ATP-dependent NAD(P)H-hydrate dehydratase activity"/>
    <property type="evidence" value="ECO:0007669"/>
    <property type="project" value="UniProtKB-UniRule"/>
</dbReference>
<dbReference type="InterPro" id="IPR000631">
    <property type="entry name" value="CARKD"/>
</dbReference>
<evidence type="ECO:0000256" key="6">
    <source>
        <dbReference type="HAMAP-Rule" id="MF_03157"/>
    </source>
</evidence>
<name>A0AAV9XY59_9CRYT</name>
<evidence type="ECO:0000256" key="3">
    <source>
        <dbReference type="ARBA" id="ARBA00022857"/>
    </source>
</evidence>
<keyword evidence="1 6" id="KW-0547">Nucleotide-binding</keyword>
<dbReference type="EMBL" id="JAWDEY010000012">
    <property type="protein sequence ID" value="KAK6589518.1"/>
    <property type="molecule type" value="Genomic_DNA"/>
</dbReference>
<sequence length="540" mass="60055">MDRLLTFFSREVKNNSLKTQENNDVTLNYRLNAENESLKSRYAWYPPIPQGKLIDAVRSSVPNLCSDLRKGSLGKIGIIGGSSEYSGAPYFAGISSLKIGADLCHIFCTPEAAIPIKCYSPDLIVHPLLPSSQSIFDEEIYSNSIEAIRPWLSKLDIIVIGCGLGREKVTMKVISELIKICRSLSIPIVIDADGLYLISKQPDIINGYKNCILTPNLTEFTRLENNIMVGLDDSNYSKINKSSVDNKNIVSSKTPYIQIQNEINKVNHDMDTSINVPRVLPLGTNGNENSELKSPCERTPNIEWPSINTNTKLQFHDDGEEINLFFENEDSNENVSDSKILNESSILISNPLRMCFYEHVINENCVMACNRKNPSVTESPFDSSGESFLLIADRVFNLSRKLGNLCIVLKDKIDIISNGNEVAICNIAGTLKRSGGQGDILSGVISTLFNWGIKNSNQNSEINTHIMHPGMVSAYGACLLVRLSAHISYKKRFRSIVASDLIDSLPYVFNSIFEVSSCFDKEHNTILVFNEPYSPTGRTN</sequence>
<dbReference type="PANTHER" id="PTHR12592">
    <property type="entry name" value="ATP-DEPENDENT (S)-NAD(P)H-HYDRATE DEHYDRATASE FAMILY MEMBER"/>
    <property type="match status" value="1"/>
</dbReference>
<dbReference type="Proteomes" id="UP001311799">
    <property type="component" value="Unassembled WGS sequence"/>
</dbReference>
<comment type="caution">
    <text evidence="8">The sequence shown here is derived from an EMBL/GenBank/DDBJ whole genome shotgun (WGS) entry which is preliminary data.</text>
</comment>
<dbReference type="InterPro" id="IPR029056">
    <property type="entry name" value="Ribokinase-like"/>
</dbReference>
<reference evidence="8 9" key="1">
    <citation type="submission" date="2023-10" db="EMBL/GenBank/DDBJ databases">
        <title>Comparative genomics analysis reveals potential genetic determinants of host preference in Cryptosporidium xiaoi.</title>
        <authorList>
            <person name="Xiao L."/>
            <person name="Li J."/>
        </authorList>
    </citation>
    <scope>NUCLEOTIDE SEQUENCE [LARGE SCALE GENOMIC DNA]</scope>
    <source>
        <strain evidence="8 9">52996</strain>
    </source>
</reference>
<dbReference type="Gene3D" id="3.40.1190.20">
    <property type="match status" value="2"/>
</dbReference>
<evidence type="ECO:0000259" key="7">
    <source>
        <dbReference type="PROSITE" id="PS51383"/>
    </source>
</evidence>
<feature type="binding site" evidence="6">
    <location>
        <begin position="429"/>
        <end position="438"/>
    </location>
    <ligand>
        <name>ATP</name>
        <dbReference type="ChEBI" id="CHEBI:30616"/>
    </ligand>
</feature>
<evidence type="ECO:0000256" key="1">
    <source>
        <dbReference type="ARBA" id="ARBA00022741"/>
    </source>
</evidence>
<feature type="binding site" evidence="6">
    <location>
        <position position="439"/>
    </location>
    <ligand>
        <name>(6S)-NADPHX</name>
        <dbReference type="ChEBI" id="CHEBI:64076"/>
    </ligand>
</feature>
<dbReference type="GO" id="GO:0046496">
    <property type="term" value="P:nicotinamide nucleotide metabolic process"/>
    <property type="evidence" value="ECO:0007669"/>
    <property type="project" value="UniProtKB-UniRule"/>
</dbReference>
<protein>
    <recommendedName>
        <fullName evidence="6">ATP-dependent (S)-NAD(P)H-hydrate dehydratase</fullName>
        <ecNumber evidence="6">4.2.1.93</ecNumber>
    </recommendedName>
    <alternativeName>
        <fullName evidence="6">ATP-dependent NAD(P)HX dehydratase</fullName>
    </alternativeName>
</protein>
<evidence type="ECO:0000256" key="5">
    <source>
        <dbReference type="ARBA" id="ARBA00023239"/>
    </source>
</evidence>
<keyword evidence="3" id="KW-0521">NADP</keyword>
<comment type="similarity">
    <text evidence="6">Belongs to the NnrD/CARKD family.</text>
</comment>
<dbReference type="CDD" id="cd01171">
    <property type="entry name" value="YXKO-related"/>
    <property type="match status" value="1"/>
</dbReference>